<dbReference type="SUPFAM" id="SSF52172">
    <property type="entry name" value="CheY-like"/>
    <property type="match status" value="1"/>
</dbReference>
<dbReference type="Gene3D" id="3.30.450.20">
    <property type="entry name" value="PAS domain"/>
    <property type="match status" value="1"/>
</dbReference>
<dbReference type="GO" id="GO:0016301">
    <property type="term" value="F:kinase activity"/>
    <property type="evidence" value="ECO:0007669"/>
    <property type="project" value="UniProtKB-KW"/>
</dbReference>
<evidence type="ECO:0000259" key="7">
    <source>
        <dbReference type="PROSITE" id="PS50109"/>
    </source>
</evidence>
<evidence type="ECO:0000313" key="11">
    <source>
        <dbReference type="EMBL" id="GAA5505812.1"/>
    </source>
</evidence>
<dbReference type="InterPro" id="IPR000014">
    <property type="entry name" value="PAS"/>
</dbReference>
<dbReference type="CDD" id="cd19410">
    <property type="entry name" value="HK9-like_sensor"/>
    <property type="match status" value="1"/>
</dbReference>
<dbReference type="Proteomes" id="UP001416858">
    <property type="component" value="Unassembled WGS sequence"/>
</dbReference>
<keyword evidence="6" id="KW-1133">Transmembrane helix</keyword>
<feature type="domain" description="PAS" evidence="9">
    <location>
        <begin position="253"/>
        <end position="309"/>
    </location>
</feature>
<dbReference type="InterPro" id="IPR004358">
    <property type="entry name" value="Sig_transdc_His_kin-like_C"/>
</dbReference>
<comment type="caution">
    <text evidence="11">The sequence shown here is derived from an EMBL/GenBank/DDBJ whole genome shotgun (WGS) entry which is preliminary data.</text>
</comment>
<evidence type="ECO:0000256" key="6">
    <source>
        <dbReference type="SAM" id="Phobius"/>
    </source>
</evidence>
<dbReference type="InterPro" id="IPR003661">
    <property type="entry name" value="HisK_dim/P_dom"/>
</dbReference>
<feature type="coiled-coil region" evidence="5">
    <location>
        <begin position="372"/>
        <end position="399"/>
    </location>
</feature>
<accession>A0ABP9VKV2</accession>
<evidence type="ECO:0000256" key="4">
    <source>
        <dbReference type="PROSITE-ProRule" id="PRU00169"/>
    </source>
</evidence>
<dbReference type="PROSITE" id="PS50110">
    <property type="entry name" value="RESPONSE_REGULATORY"/>
    <property type="match status" value="1"/>
</dbReference>
<evidence type="ECO:0000259" key="9">
    <source>
        <dbReference type="PROSITE" id="PS50112"/>
    </source>
</evidence>
<dbReference type="SMART" id="SM00387">
    <property type="entry name" value="HATPase_c"/>
    <property type="match status" value="1"/>
</dbReference>
<dbReference type="SUPFAM" id="SSF55874">
    <property type="entry name" value="ATPase domain of HSP90 chaperone/DNA topoisomerase II/histidine kinase"/>
    <property type="match status" value="1"/>
</dbReference>
<keyword evidence="5" id="KW-0175">Coiled coil</keyword>
<evidence type="ECO:0000313" key="12">
    <source>
        <dbReference type="Proteomes" id="UP001416858"/>
    </source>
</evidence>
<feature type="domain" description="Histidine kinase" evidence="7">
    <location>
        <begin position="399"/>
        <end position="621"/>
    </location>
</feature>
<feature type="domain" description="PAC" evidence="10">
    <location>
        <begin position="329"/>
        <end position="381"/>
    </location>
</feature>
<gene>
    <name evidence="11" type="primary">rcsC_11</name>
    <name evidence="11" type="ORF">Rcae01_01260</name>
</gene>
<feature type="transmembrane region" description="Helical" evidence="6">
    <location>
        <begin position="190"/>
        <end position="215"/>
    </location>
</feature>
<dbReference type="PROSITE" id="PS50113">
    <property type="entry name" value="PAC"/>
    <property type="match status" value="1"/>
</dbReference>
<feature type="transmembrane region" description="Helical" evidence="6">
    <location>
        <begin position="21"/>
        <end position="39"/>
    </location>
</feature>
<dbReference type="CDD" id="cd17580">
    <property type="entry name" value="REC_2_DhkD-like"/>
    <property type="match status" value="1"/>
</dbReference>
<feature type="modified residue" description="4-aspartylphosphate" evidence="4">
    <location>
        <position position="692"/>
    </location>
</feature>
<dbReference type="SUPFAM" id="SSF55785">
    <property type="entry name" value="PYP-like sensor domain (PAS domain)"/>
    <property type="match status" value="1"/>
</dbReference>
<dbReference type="SMART" id="SM00448">
    <property type="entry name" value="REC"/>
    <property type="match status" value="1"/>
</dbReference>
<dbReference type="SUPFAM" id="SSF47384">
    <property type="entry name" value="Homodimeric domain of signal transducing histidine kinase"/>
    <property type="match status" value="1"/>
</dbReference>
<dbReference type="PRINTS" id="PR00344">
    <property type="entry name" value="BCTRLSENSOR"/>
</dbReference>
<dbReference type="PROSITE" id="PS50109">
    <property type="entry name" value="HIS_KIN"/>
    <property type="match status" value="1"/>
</dbReference>
<dbReference type="Pfam" id="PF02518">
    <property type="entry name" value="HATPase_c"/>
    <property type="match status" value="1"/>
</dbReference>
<evidence type="ECO:0000256" key="5">
    <source>
        <dbReference type="SAM" id="Coils"/>
    </source>
</evidence>
<dbReference type="CDD" id="cd00082">
    <property type="entry name" value="HisKA"/>
    <property type="match status" value="1"/>
</dbReference>
<comment type="catalytic activity">
    <reaction evidence="1">
        <text>ATP + protein L-histidine = ADP + protein N-phospho-L-histidine.</text>
        <dbReference type="EC" id="2.7.13.3"/>
    </reaction>
</comment>
<dbReference type="EC" id="2.7.13.3" evidence="2"/>
<protein>
    <recommendedName>
        <fullName evidence="2">histidine kinase</fullName>
        <ecNumber evidence="2">2.7.13.3</ecNumber>
    </recommendedName>
</protein>
<keyword evidence="11" id="KW-0418">Kinase</keyword>
<proteinExistence type="predicted"/>
<dbReference type="Pfam" id="PF05227">
    <property type="entry name" value="CHASE3"/>
    <property type="match status" value="1"/>
</dbReference>
<dbReference type="SMART" id="SM00388">
    <property type="entry name" value="HisKA"/>
    <property type="match status" value="1"/>
</dbReference>
<evidence type="ECO:0000256" key="3">
    <source>
        <dbReference type="ARBA" id="ARBA00022553"/>
    </source>
</evidence>
<dbReference type="InterPro" id="IPR036097">
    <property type="entry name" value="HisK_dim/P_sf"/>
</dbReference>
<dbReference type="PANTHER" id="PTHR43547:SF2">
    <property type="entry name" value="HYBRID SIGNAL TRANSDUCTION HISTIDINE KINASE C"/>
    <property type="match status" value="1"/>
</dbReference>
<dbReference type="InterPro" id="IPR000700">
    <property type="entry name" value="PAS-assoc_C"/>
</dbReference>
<name>A0ABP9VKV2_9BACT</name>
<dbReference type="InterPro" id="IPR036890">
    <property type="entry name" value="HATPase_C_sf"/>
</dbReference>
<dbReference type="EMBL" id="BAABRO010000002">
    <property type="protein sequence ID" value="GAA5505812.1"/>
    <property type="molecule type" value="Genomic_DNA"/>
</dbReference>
<dbReference type="InterPro" id="IPR035965">
    <property type="entry name" value="PAS-like_dom_sf"/>
</dbReference>
<feature type="domain" description="Response regulatory" evidence="8">
    <location>
        <begin position="643"/>
        <end position="759"/>
    </location>
</feature>
<keyword evidence="6" id="KW-0812">Transmembrane</keyword>
<dbReference type="InterPro" id="IPR001789">
    <property type="entry name" value="Sig_transdc_resp-reg_receiver"/>
</dbReference>
<dbReference type="InterPro" id="IPR007891">
    <property type="entry name" value="CHASE3"/>
</dbReference>
<dbReference type="PANTHER" id="PTHR43547">
    <property type="entry name" value="TWO-COMPONENT HISTIDINE KINASE"/>
    <property type="match status" value="1"/>
</dbReference>
<dbReference type="CDD" id="cd00130">
    <property type="entry name" value="PAS"/>
    <property type="match status" value="1"/>
</dbReference>
<dbReference type="PROSITE" id="PS50112">
    <property type="entry name" value="PAS"/>
    <property type="match status" value="1"/>
</dbReference>
<dbReference type="Pfam" id="PF00512">
    <property type="entry name" value="HisKA"/>
    <property type="match status" value="1"/>
</dbReference>
<dbReference type="Pfam" id="PF13426">
    <property type="entry name" value="PAS_9"/>
    <property type="match status" value="1"/>
</dbReference>
<keyword evidence="3 4" id="KW-0597">Phosphoprotein</keyword>
<dbReference type="InterPro" id="IPR005467">
    <property type="entry name" value="His_kinase_dom"/>
</dbReference>
<dbReference type="Gene3D" id="3.40.50.2300">
    <property type="match status" value="1"/>
</dbReference>
<dbReference type="NCBIfam" id="TIGR00229">
    <property type="entry name" value="sensory_box"/>
    <property type="match status" value="1"/>
</dbReference>
<keyword evidence="12" id="KW-1185">Reference proteome</keyword>
<evidence type="ECO:0000256" key="2">
    <source>
        <dbReference type="ARBA" id="ARBA00012438"/>
    </source>
</evidence>
<dbReference type="Gene3D" id="1.10.287.130">
    <property type="match status" value="1"/>
</dbReference>
<organism evidence="11 12">
    <name type="scientific">Novipirellula caenicola</name>
    <dbReference type="NCBI Taxonomy" id="1536901"/>
    <lineage>
        <taxon>Bacteria</taxon>
        <taxon>Pseudomonadati</taxon>
        <taxon>Planctomycetota</taxon>
        <taxon>Planctomycetia</taxon>
        <taxon>Pirellulales</taxon>
        <taxon>Pirellulaceae</taxon>
        <taxon>Novipirellula</taxon>
    </lineage>
</organism>
<keyword evidence="11" id="KW-0808">Transferase</keyword>
<evidence type="ECO:0000259" key="8">
    <source>
        <dbReference type="PROSITE" id="PS50110"/>
    </source>
</evidence>
<dbReference type="Pfam" id="PF00072">
    <property type="entry name" value="Response_reg"/>
    <property type="match status" value="1"/>
</dbReference>
<evidence type="ECO:0000256" key="1">
    <source>
        <dbReference type="ARBA" id="ARBA00000085"/>
    </source>
</evidence>
<dbReference type="InterPro" id="IPR003594">
    <property type="entry name" value="HATPase_dom"/>
</dbReference>
<sequence>MHGNPVKEPDSIRRPQRMAEPFAVSAVIILLVITGFVTFHNTRRLRAHTNLVEQSHQLLSVLERVESTIKSAETGQRGFLITGQEPYLEPYYEAITAIHGLIGELESIAKSDPVRYARIAPLQDLIDQKLEELSTTLDVRRQAGFEAAQSMVATNLGKRTMDSIHDQIAKFRRSEESSIARREQVAATTYYTALATGLISTIAGLILVVGVLYLVQHNRHRAEKYAIALKVERNRLQETLDRAGRLESENVKMNQYMRTFLEQIEDYAIFAMDADCRATTWNRGVLKVLGFNEADFIGKDIRELIFTPEAIAMGIPDSEFATAAMLGSASDDRWMMRADGERFWASGISSVVKDNDGEIVGYSKVMRDLTERKRDQDQLAELAAKLSEADRRKNEFLATLAHELRNPLAPIKNAIQLMSMSELPPDTEELRQTMARQVEQLIRLIDDLLDVSRISRGKIQLNKEVVNLSDVIKAAVEASSTFINEKEQHLRLAFCDEDVFVRADPARMTQVICNLLNNSSRYSDCDCTIDLSLSVQADEGDRGSAVIVVKDNGIGIATDRIEEIFQMFAQVDDSLRRGNAGLGIGLTLVKTLVEIHGGSVTAQSDGIGMGSTFTVRIPLADPSDETLPKAVATEPIGVTKSFKVLVVEDMKALRTIMARLLTKLGHEVEVAEDGLSALEKLSQSIPDVIFSDISMPGMTGYDLARKLRERDATANIYLVAMTGYGQSADREQAHNSGFDEHMIKPVDITKLQSLFQRLSKREDR</sequence>
<dbReference type="Gene3D" id="3.30.565.10">
    <property type="entry name" value="Histidine kinase-like ATPase, C-terminal domain"/>
    <property type="match status" value="1"/>
</dbReference>
<evidence type="ECO:0000259" key="10">
    <source>
        <dbReference type="PROSITE" id="PS50113"/>
    </source>
</evidence>
<reference evidence="11 12" key="1">
    <citation type="submission" date="2024-02" db="EMBL/GenBank/DDBJ databases">
        <title>Rhodopirellula caenicola NBRC 110016.</title>
        <authorList>
            <person name="Ichikawa N."/>
            <person name="Katano-Makiyama Y."/>
            <person name="Hidaka K."/>
        </authorList>
    </citation>
    <scope>NUCLEOTIDE SEQUENCE [LARGE SCALE GENOMIC DNA]</scope>
    <source>
        <strain evidence="11 12">NBRC 110016</strain>
    </source>
</reference>
<keyword evidence="6" id="KW-0472">Membrane</keyword>
<dbReference type="InterPro" id="IPR011006">
    <property type="entry name" value="CheY-like_superfamily"/>
</dbReference>